<evidence type="ECO:0000313" key="1">
    <source>
        <dbReference type="EMBL" id="MEQ2168728.1"/>
    </source>
</evidence>
<dbReference type="EMBL" id="JAHRIO010031452">
    <property type="protein sequence ID" value="MEQ2168728.1"/>
    <property type="molecule type" value="Genomic_DNA"/>
</dbReference>
<name>A0ABV0NBF5_9TELE</name>
<comment type="caution">
    <text evidence="1">The sequence shown here is derived from an EMBL/GenBank/DDBJ whole genome shotgun (WGS) entry which is preliminary data.</text>
</comment>
<proteinExistence type="predicted"/>
<reference evidence="1 2" key="1">
    <citation type="submission" date="2021-06" db="EMBL/GenBank/DDBJ databases">
        <authorList>
            <person name="Palmer J.M."/>
        </authorList>
    </citation>
    <scope>NUCLEOTIDE SEQUENCE [LARGE SCALE GENOMIC DNA]</scope>
    <source>
        <strain evidence="1 2">GA_2019</strain>
        <tissue evidence="1">Muscle</tissue>
    </source>
</reference>
<protein>
    <recommendedName>
        <fullName evidence="3">Protein kinase domain-containing protein</fullName>
    </recommendedName>
</protein>
<sequence>YLGLMTAHKPSSPLQQAYRSLVKQNRASWHPAQANQLFLGIHLTLLKIRKTLEEVKVLSDLNHCNIVRYHSCWLEDTAYQWDTSTDSSSAS</sequence>
<keyword evidence="2" id="KW-1185">Reference proteome</keyword>
<dbReference type="Proteomes" id="UP001476798">
    <property type="component" value="Unassembled WGS sequence"/>
</dbReference>
<dbReference type="Gene3D" id="3.30.200.20">
    <property type="entry name" value="Phosphorylase Kinase, domain 1"/>
    <property type="match status" value="1"/>
</dbReference>
<evidence type="ECO:0000313" key="2">
    <source>
        <dbReference type="Proteomes" id="UP001476798"/>
    </source>
</evidence>
<feature type="non-terminal residue" evidence="1">
    <location>
        <position position="91"/>
    </location>
</feature>
<accession>A0ABV0NBF5</accession>
<organism evidence="1 2">
    <name type="scientific">Goodea atripinnis</name>
    <dbReference type="NCBI Taxonomy" id="208336"/>
    <lineage>
        <taxon>Eukaryota</taxon>
        <taxon>Metazoa</taxon>
        <taxon>Chordata</taxon>
        <taxon>Craniata</taxon>
        <taxon>Vertebrata</taxon>
        <taxon>Euteleostomi</taxon>
        <taxon>Actinopterygii</taxon>
        <taxon>Neopterygii</taxon>
        <taxon>Teleostei</taxon>
        <taxon>Neoteleostei</taxon>
        <taxon>Acanthomorphata</taxon>
        <taxon>Ovalentaria</taxon>
        <taxon>Atherinomorphae</taxon>
        <taxon>Cyprinodontiformes</taxon>
        <taxon>Goodeidae</taxon>
        <taxon>Goodea</taxon>
    </lineage>
</organism>
<gene>
    <name evidence="1" type="ORF">GOODEAATRI_017774</name>
</gene>
<evidence type="ECO:0008006" key="3">
    <source>
        <dbReference type="Google" id="ProtNLM"/>
    </source>
</evidence>
<feature type="non-terminal residue" evidence="1">
    <location>
        <position position="1"/>
    </location>
</feature>